<dbReference type="AlphaFoldDB" id="A0A4S2MYD0"/>
<comment type="similarity">
    <text evidence="1">Belongs to the opioid growth factor receptor family.</text>
</comment>
<feature type="compositionally biased region" description="Basic and acidic residues" evidence="2">
    <location>
        <begin position="83"/>
        <end position="112"/>
    </location>
</feature>
<dbReference type="PANTHER" id="PTHR14015:SF2">
    <property type="entry name" value="OPIOID GROWTH FACTOR RECEPTOR (OGFR) CONSERVED DOMAIN-CONTAINING PROTEIN"/>
    <property type="match status" value="1"/>
</dbReference>
<feature type="domain" description="Opioid growth factor receptor (OGFr) conserved" evidence="3">
    <location>
        <begin position="7"/>
        <end position="68"/>
    </location>
</feature>
<feature type="region of interest" description="Disordered" evidence="2">
    <location>
        <begin position="70"/>
        <end position="166"/>
    </location>
</feature>
<dbReference type="InterPro" id="IPR039574">
    <property type="entry name" value="OGFr"/>
</dbReference>
<protein>
    <recommendedName>
        <fullName evidence="3">Opioid growth factor receptor (OGFr) conserved domain-containing protein</fullName>
    </recommendedName>
</protein>
<feature type="compositionally biased region" description="Basic and acidic residues" evidence="2">
    <location>
        <begin position="122"/>
        <end position="133"/>
    </location>
</feature>
<evidence type="ECO:0000313" key="4">
    <source>
        <dbReference type="EMBL" id="TGZ81759.1"/>
    </source>
</evidence>
<evidence type="ECO:0000259" key="3">
    <source>
        <dbReference type="Pfam" id="PF04664"/>
    </source>
</evidence>
<organism evidence="4 5">
    <name type="scientific">Ascodesmis nigricans</name>
    <dbReference type="NCBI Taxonomy" id="341454"/>
    <lineage>
        <taxon>Eukaryota</taxon>
        <taxon>Fungi</taxon>
        <taxon>Dikarya</taxon>
        <taxon>Ascomycota</taxon>
        <taxon>Pezizomycotina</taxon>
        <taxon>Pezizomycetes</taxon>
        <taxon>Pezizales</taxon>
        <taxon>Ascodesmidaceae</taxon>
        <taxon>Ascodesmis</taxon>
    </lineage>
</organism>
<dbReference type="Proteomes" id="UP000298138">
    <property type="component" value="Unassembled WGS sequence"/>
</dbReference>
<dbReference type="EMBL" id="ML220118">
    <property type="protein sequence ID" value="TGZ81759.1"/>
    <property type="molecule type" value="Genomic_DNA"/>
</dbReference>
<evidence type="ECO:0000256" key="1">
    <source>
        <dbReference type="ARBA" id="ARBA00010365"/>
    </source>
</evidence>
<keyword evidence="5" id="KW-1185">Reference proteome</keyword>
<feature type="compositionally biased region" description="Acidic residues" evidence="2">
    <location>
        <begin position="71"/>
        <end position="82"/>
    </location>
</feature>
<sequence length="244" mass="28275">MALPDRDLEGLHDYIQWIFPLPERSVFNPWAPVVGEDVVGAFRGCEELREGVRDAVRRVVRFWGFEVGVREEEEDEDEDEGEEREKEKEKENDDGEKGQDNVESDDATKEADLQPSGDKEEEEGRKEKKKQEEPTIETPSPSPENTLNSPPQKPTKRTITITPPPNALSQLGFQNWWRRFDHNHLRMTRMIRSLRILGLEDEAQAFYQALLKAKEMFPRGPGKTSYMFWARAAKRPLEIPPEDD</sequence>
<accession>A0A4S2MYD0</accession>
<dbReference type="PANTHER" id="PTHR14015">
    <property type="entry name" value="OPIOID GROWTH FACTOR RECEPTOR OGFR ZETA-TYPE OPIOID RECEPTOR"/>
    <property type="match status" value="1"/>
</dbReference>
<evidence type="ECO:0000256" key="2">
    <source>
        <dbReference type="SAM" id="MobiDB-lite"/>
    </source>
</evidence>
<evidence type="ECO:0000313" key="5">
    <source>
        <dbReference type="Proteomes" id="UP000298138"/>
    </source>
</evidence>
<proteinExistence type="inferred from homology"/>
<dbReference type="InterPro" id="IPR006757">
    <property type="entry name" value="OGF_rcpt"/>
</dbReference>
<dbReference type="GO" id="GO:0140625">
    <property type="term" value="F:opioid growth factor receptor activity"/>
    <property type="evidence" value="ECO:0007669"/>
    <property type="project" value="InterPro"/>
</dbReference>
<name>A0A4S2MYD0_9PEZI</name>
<reference evidence="4 5" key="1">
    <citation type="submission" date="2019-04" db="EMBL/GenBank/DDBJ databases">
        <title>Comparative genomics and transcriptomics to analyze fruiting body development in filamentous ascomycetes.</title>
        <authorList>
            <consortium name="DOE Joint Genome Institute"/>
            <person name="Lutkenhaus R."/>
            <person name="Traeger S."/>
            <person name="Breuer J."/>
            <person name="Kuo A."/>
            <person name="Lipzen A."/>
            <person name="Pangilinan J."/>
            <person name="Dilworth D."/>
            <person name="Sandor L."/>
            <person name="Poggeler S."/>
            <person name="Barry K."/>
            <person name="Grigoriev I.V."/>
            <person name="Nowrousian M."/>
        </authorList>
    </citation>
    <scope>NUCLEOTIDE SEQUENCE [LARGE SCALE GENOMIC DNA]</scope>
    <source>
        <strain evidence="4 5">CBS 389.68</strain>
    </source>
</reference>
<dbReference type="InParanoid" id="A0A4S2MYD0"/>
<dbReference type="OrthoDB" id="9030204at2759"/>
<gene>
    <name evidence="4" type="ORF">EX30DRAFT_340624</name>
</gene>
<dbReference type="GO" id="GO:0016020">
    <property type="term" value="C:membrane"/>
    <property type="evidence" value="ECO:0007669"/>
    <property type="project" value="InterPro"/>
</dbReference>
<dbReference type="Pfam" id="PF04664">
    <property type="entry name" value="OGFr_N"/>
    <property type="match status" value="1"/>
</dbReference>